<dbReference type="RefSeq" id="WP_120241866.1">
    <property type="nucleotide sequence ID" value="NZ_RAPQ01000014.1"/>
</dbReference>
<proteinExistence type="predicted"/>
<dbReference type="Proteomes" id="UP000284531">
    <property type="component" value="Unassembled WGS sequence"/>
</dbReference>
<protein>
    <submittedName>
        <fullName evidence="1">Uncharacterized protein DUF3795</fullName>
    </submittedName>
</protein>
<evidence type="ECO:0000313" key="1">
    <source>
        <dbReference type="EMBL" id="RKD94613.1"/>
    </source>
</evidence>
<evidence type="ECO:0000313" key="2">
    <source>
        <dbReference type="Proteomes" id="UP000284531"/>
    </source>
</evidence>
<dbReference type="AlphaFoldDB" id="A0A419WGQ4"/>
<organism evidence="1 2">
    <name type="scientific">Marinifilum flexuosum</name>
    <dbReference type="NCBI Taxonomy" id="1117708"/>
    <lineage>
        <taxon>Bacteria</taxon>
        <taxon>Pseudomonadati</taxon>
        <taxon>Bacteroidota</taxon>
        <taxon>Bacteroidia</taxon>
        <taxon>Marinilabiliales</taxon>
        <taxon>Marinifilaceae</taxon>
    </lineage>
</organism>
<gene>
    <name evidence="1" type="ORF">BXY64_4202</name>
</gene>
<name>A0A419WGQ4_9BACT</name>
<dbReference type="EMBL" id="RAPQ01000014">
    <property type="protein sequence ID" value="RKD94613.1"/>
    <property type="molecule type" value="Genomic_DNA"/>
</dbReference>
<keyword evidence="2" id="KW-1185">Reference proteome</keyword>
<sequence>MEENVANQIDRSTQIGLISYCGFYCGACPKYIKGDCQGCKGESHKCAIGYKACKVRPCCIEKGINSCADCDEYTSIKDCKIYNPLMIRFGQFITRTNRRKGIEMIKEKGESEFAKYMIDKNWVTIKLGKQ</sequence>
<reference evidence="1 2" key="1">
    <citation type="submission" date="2018-09" db="EMBL/GenBank/DDBJ databases">
        <title>Genomic Encyclopedia of Archaeal and Bacterial Type Strains, Phase II (KMG-II): from individual species to whole genera.</title>
        <authorList>
            <person name="Goeker M."/>
        </authorList>
    </citation>
    <scope>NUCLEOTIDE SEQUENCE [LARGE SCALE GENOMIC DNA]</scope>
    <source>
        <strain evidence="1 2">DSM 21950</strain>
    </source>
</reference>
<comment type="caution">
    <text evidence="1">The sequence shown here is derived from an EMBL/GenBank/DDBJ whole genome shotgun (WGS) entry which is preliminary data.</text>
</comment>
<dbReference type="OrthoDB" id="1071806at2"/>
<accession>A0A419WGQ4</accession>